<dbReference type="RefSeq" id="WP_144436907.1">
    <property type="nucleotide sequence ID" value="NZ_AP013035.1"/>
</dbReference>
<keyword evidence="2" id="KW-0949">S-adenosyl-L-methionine</keyword>
<organism evidence="7 8">
    <name type="scientific">Thermosulfidibacter takaii (strain DSM 17441 / JCM 13301 / NBRC 103674 / ABI70S6)</name>
    <dbReference type="NCBI Taxonomy" id="1298851"/>
    <lineage>
        <taxon>Bacteria</taxon>
        <taxon>Pseudomonadati</taxon>
        <taxon>Thermosulfidibacterota</taxon>
        <taxon>Thermosulfidibacteria</taxon>
        <taxon>Thermosulfidibacterales</taxon>
        <taxon>Thermosulfidibacteraceae</taxon>
    </lineage>
</organism>
<dbReference type="AlphaFoldDB" id="A0A0S3QW12"/>
<evidence type="ECO:0000259" key="6">
    <source>
        <dbReference type="PROSITE" id="PS51918"/>
    </source>
</evidence>
<dbReference type="STRING" id="1298851.TST_1723"/>
<dbReference type="PANTHER" id="PTHR43409:SF4">
    <property type="entry name" value="RADICAL SAM SUPERFAMILY PROTEIN"/>
    <property type="match status" value="1"/>
</dbReference>
<keyword evidence="4" id="KW-0408">Iron</keyword>
<name>A0A0S3QW12_THET7</name>
<evidence type="ECO:0000256" key="1">
    <source>
        <dbReference type="ARBA" id="ARBA00001966"/>
    </source>
</evidence>
<gene>
    <name evidence="7" type="ORF">TST_1723</name>
</gene>
<dbReference type="GO" id="GO:0046872">
    <property type="term" value="F:metal ion binding"/>
    <property type="evidence" value="ECO:0007669"/>
    <property type="project" value="UniProtKB-KW"/>
</dbReference>
<evidence type="ECO:0000256" key="3">
    <source>
        <dbReference type="ARBA" id="ARBA00022723"/>
    </source>
</evidence>
<feature type="domain" description="Radical SAM core" evidence="6">
    <location>
        <begin position="10"/>
        <end position="240"/>
    </location>
</feature>
<dbReference type="GO" id="GO:0003824">
    <property type="term" value="F:catalytic activity"/>
    <property type="evidence" value="ECO:0007669"/>
    <property type="project" value="InterPro"/>
</dbReference>
<dbReference type="CDD" id="cd01335">
    <property type="entry name" value="Radical_SAM"/>
    <property type="match status" value="1"/>
</dbReference>
<evidence type="ECO:0000256" key="5">
    <source>
        <dbReference type="ARBA" id="ARBA00023014"/>
    </source>
</evidence>
<dbReference type="InterPro" id="IPR058240">
    <property type="entry name" value="rSAM_sf"/>
</dbReference>
<dbReference type="InterPro" id="IPR006638">
    <property type="entry name" value="Elp3/MiaA/NifB-like_rSAM"/>
</dbReference>
<accession>A0A0S3QW12</accession>
<dbReference type="Gene3D" id="3.20.20.70">
    <property type="entry name" value="Aldolase class I"/>
    <property type="match status" value="1"/>
</dbReference>
<protein>
    <submittedName>
        <fullName evidence="7">Radical SAM domain protein</fullName>
    </submittedName>
</protein>
<reference evidence="8" key="1">
    <citation type="journal article" date="2018" name="Science">
        <title>A primordial and reversible TCA cycle in a facultatively chemolithoautotrophic thermophile.</title>
        <authorList>
            <person name="Nunoura T."/>
            <person name="Chikaraishi Y."/>
            <person name="Izaki R."/>
            <person name="Suwa T."/>
            <person name="Sato T."/>
            <person name="Harada T."/>
            <person name="Mori K."/>
            <person name="Kato Y."/>
            <person name="Miyazaki M."/>
            <person name="Shimamura S."/>
            <person name="Yanagawa K."/>
            <person name="Shuto A."/>
            <person name="Ohkouchi N."/>
            <person name="Fujita N."/>
            <person name="Takaki Y."/>
            <person name="Atomi H."/>
            <person name="Takai K."/>
        </authorList>
    </citation>
    <scope>NUCLEOTIDE SEQUENCE [LARGE SCALE GENOMIC DNA]</scope>
    <source>
        <strain evidence="8">DSM 17441 / JCM 13301 / NBRC 103674 / ABI70S6</strain>
    </source>
</reference>
<comment type="cofactor">
    <cofactor evidence="1">
        <name>[4Fe-4S] cluster</name>
        <dbReference type="ChEBI" id="CHEBI:49883"/>
    </cofactor>
</comment>
<dbReference type="PANTHER" id="PTHR43409">
    <property type="entry name" value="ANAEROBIC MAGNESIUM-PROTOPORPHYRIN IX MONOMETHYL ESTER CYCLASE-RELATED"/>
    <property type="match status" value="1"/>
</dbReference>
<dbReference type="GO" id="GO:0051536">
    <property type="term" value="F:iron-sulfur cluster binding"/>
    <property type="evidence" value="ECO:0007669"/>
    <property type="project" value="UniProtKB-KW"/>
</dbReference>
<dbReference type="InterPro" id="IPR051198">
    <property type="entry name" value="BchE-like"/>
</dbReference>
<dbReference type="SUPFAM" id="SSF102114">
    <property type="entry name" value="Radical SAM enzymes"/>
    <property type="match status" value="1"/>
</dbReference>
<dbReference type="Proteomes" id="UP000063234">
    <property type="component" value="Chromosome"/>
</dbReference>
<evidence type="ECO:0000256" key="4">
    <source>
        <dbReference type="ARBA" id="ARBA00023004"/>
    </source>
</evidence>
<dbReference type="Pfam" id="PF04055">
    <property type="entry name" value="Radical_SAM"/>
    <property type="match status" value="1"/>
</dbReference>
<dbReference type="SMART" id="SM00729">
    <property type="entry name" value="Elp3"/>
    <property type="match status" value="1"/>
</dbReference>
<dbReference type="OrthoDB" id="9777636at2"/>
<sequence length="291" mass="33263">MIKYVEPVFRPPSEAKSLIFQITIGCSYNRCTFCGMYKMKRFSIRLLEEVFAEIDWASREFPFVKRIFLADGDPLCVPTDYMLEILKKLYTSFPRLERVGTYATPQNLLEKSLDDLKAIREAGLKILYVGVESGSDRVLEFVKKGVNQKEIIEALLKARKAGFTVSTTFILGLGGQDWWEEHALESAKVVNTSQPDYTAALTLMLIPKTVLHWQAQRSIFKIPTKRQIMKEMLLFVENINVNTVFRSNHVSNLVPIKGTLPKDKMRLSNEIAGYILMTPEEPLPSTWLGPF</sequence>
<keyword evidence="5" id="KW-0411">Iron-sulfur</keyword>
<evidence type="ECO:0000313" key="7">
    <source>
        <dbReference type="EMBL" id="BAT72507.1"/>
    </source>
</evidence>
<proteinExistence type="predicted"/>
<keyword evidence="3" id="KW-0479">Metal-binding</keyword>
<evidence type="ECO:0000256" key="2">
    <source>
        <dbReference type="ARBA" id="ARBA00022691"/>
    </source>
</evidence>
<dbReference type="SFLD" id="SFLDG01095">
    <property type="entry name" value="Uncharacterised_Radical_SAM_Su"/>
    <property type="match status" value="1"/>
</dbReference>
<keyword evidence="8" id="KW-1185">Reference proteome</keyword>
<dbReference type="EMBL" id="AP013035">
    <property type="protein sequence ID" value="BAT72507.1"/>
    <property type="molecule type" value="Genomic_DNA"/>
</dbReference>
<dbReference type="PATRIC" id="fig|1298851.3.peg.1802"/>
<dbReference type="SFLD" id="SFLDG01082">
    <property type="entry name" value="B12-binding_domain_containing"/>
    <property type="match status" value="1"/>
</dbReference>
<dbReference type="PROSITE" id="PS51918">
    <property type="entry name" value="RADICAL_SAM"/>
    <property type="match status" value="1"/>
</dbReference>
<dbReference type="KEGG" id="ttk:TST_1723"/>
<evidence type="ECO:0000313" key="8">
    <source>
        <dbReference type="Proteomes" id="UP000063234"/>
    </source>
</evidence>
<dbReference type="SFLD" id="SFLDS00029">
    <property type="entry name" value="Radical_SAM"/>
    <property type="match status" value="1"/>
</dbReference>
<dbReference type="InterPro" id="IPR007197">
    <property type="entry name" value="rSAM"/>
</dbReference>
<dbReference type="InterPro" id="IPR013785">
    <property type="entry name" value="Aldolase_TIM"/>
</dbReference>